<sequence>MHNTIFAMHSAKNKPRSLSLVTFNANGLVQQIDLVREFLKEHPVDVTLVQETFLKPSKQDPKISNYHVSRNDRGSALGGTVIYYKSLHCVSSY</sequence>
<dbReference type="Gene3D" id="3.60.10.10">
    <property type="entry name" value="Endonuclease/exonuclease/phosphatase"/>
    <property type="match status" value="1"/>
</dbReference>
<evidence type="ECO:0000313" key="2">
    <source>
        <dbReference type="EMBL" id="CAH2105770.1"/>
    </source>
</evidence>
<dbReference type="Pfam" id="PF03372">
    <property type="entry name" value="Exo_endo_phos"/>
    <property type="match status" value="1"/>
</dbReference>
<reference evidence="2" key="1">
    <citation type="submission" date="2022-03" db="EMBL/GenBank/DDBJ databases">
        <authorList>
            <person name="Tunstrom K."/>
        </authorList>
    </citation>
    <scope>NUCLEOTIDE SEQUENCE</scope>
</reference>
<accession>A0AAU9V1G8</accession>
<dbReference type="AlphaFoldDB" id="A0AAU9V1G8"/>
<protein>
    <recommendedName>
        <fullName evidence="1">Endonuclease/exonuclease/phosphatase domain-containing protein</fullName>
    </recommendedName>
</protein>
<comment type="caution">
    <text evidence="2">The sequence shown here is derived from an EMBL/GenBank/DDBJ whole genome shotgun (WGS) entry which is preliminary data.</text>
</comment>
<gene>
    <name evidence="2" type="ORF">EEDITHA_LOCUS19984</name>
</gene>
<proteinExistence type="predicted"/>
<dbReference type="InterPro" id="IPR036691">
    <property type="entry name" value="Endo/exonu/phosph_ase_sf"/>
</dbReference>
<dbReference type="EMBL" id="CAKOGL010000028">
    <property type="protein sequence ID" value="CAH2105770.1"/>
    <property type="molecule type" value="Genomic_DNA"/>
</dbReference>
<evidence type="ECO:0000259" key="1">
    <source>
        <dbReference type="Pfam" id="PF03372"/>
    </source>
</evidence>
<dbReference type="Proteomes" id="UP001153954">
    <property type="component" value="Unassembled WGS sequence"/>
</dbReference>
<evidence type="ECO:0000313" key="3">
    <source>
        <dbReference type="Proteomes" id="UP001153954"/>
    </source>
</evidence>
<organism evidence="2 3">
    <name type="scientific">Euphydryas editha</name>
    <name type="common">Edith's checkerspot</name>
    <dbReference type="NCBI Taxonomy" id="104508"/>
    <lineage>
        <taxon>Eukaryota</taxon>
        <taxon>Metazoa</taxon>
        <taxon>Ecdysozoa</taxon>
        <taxon>Arthropoda</taxon>
        <taxon>Hexapoda</taxon>
        <taxon>Insecta</taxon>
        <taxon>Pterygota</taxon>
        <taxon>Neoptera</taxon>
        <taxon>Endopterygota</taxon>
        <taxon>Lepidoptera</taxon>
        <taxon>Glossata</taxon>
        <taxon>Ditrysia</taxon>
        <taxon>Papilionoidea</taxon>
        <taxon>Nymphalidae</taxon>
        <taxon>Nymphalinae</taxon>
        <taxon>Euphydryas</taxon>
    </lineage>
</organism>
<dbReference type="InterPro" id="IPR005135">
    <property type="entry name" value="Endo/exonuclease/phosphatase"/>
</dbReference>
<name>A0AAU9V1G8_EUPED</name>
<dbReference type="SUPFAM" id="SSF56219">
    <property type="entry name" value="DNase I-like"/>
    <property type="match status" value="1"/>
</dbReference>
<feature type="domain" description="Endonuclease/exonuclease/phosphatase" evidence="1">
    <location>
        <begin position="21"/>
        <end position="85"/>
    </location>
</feature>
<dbReference type="GO" id="GO:0003824">
    <property type="term" value="F:catalytic activity"/>
    <property type="evidence" value="ECO:0007669"/>
    <property type="project" value="InterPro"/>
</dbReference>
<keyword evidence="3" id="KW-1185">Reference proteome</keyword>